<dbReference type="GO" id="GO:0009860">
    <property type="term" value="P:pollen tube growth"/>
    <property type="evidence" value="ECO:0007669"/>
    <property type="project" value="TreeGrafter"/>
</dbReference>
<protein>
    <recommendedName>
        <fullName evidence="2">Alpha/beta hydrolase fold-3 domain-containing protein</fullName>
    </recommendedName>
</protein>
<dbReference type="GO" id="GO:0052689">
    <property type="term" value="F:carboxylic ester hydrolase activity"/>
    <property type="evidence" value="ECO:0007669"/>
    <property type="project" value="TreeGrafter"/>
</dbReference>
<sequence>MAMASKSRQWPDLPCATRLVISVYSFGFDVSRRSDGTVNRCLIKFFDPKCPSSSKPINGVTSSDVTVDPSRNLWFRLYVPSAAAGSSSDDSELPVLVHFHGGGFVFCGANSAPYHLLCRRFAHELPAVVVSINYRLAPEHRVPSQYDDGFDTLRFIDFNQHVLPPNADLSRCFISGDSAGGNLAHHVTLRAANHHFERLKVIGQIAMQPFFGGEERTESELRLTNAPLVNTERTDWMWRAFLPVGSNRDNEAANVFGPNSVDISDMKFPATILFMGGYDPLQDWQRRYREGLNKYGKEVYSIEYPNAFHSFYVFPNLPEASLLIRERAFVLGRKLHHQAILAQELVYVLHKSSFETSNGGKATKSDNGKG</sequence>
<evidence type="ECO:0000256" key="1">
    <source>
        <dbReference type="ARBA" id="ARBA00010515"/>
    </source>
</evidence>
<name>A0A5J5AAW3_9ASTE</name>
<evidence type="ECO:0000259" key="2">
    <source>
        <dbReference type="Pfam" id="PF07859"/>
    </source>
</evidence>
<dbReference type="SUPFAM" id="SSF53474">
    <property type="entry name" value="alpha/beta-Hydrolases"/>
    <property type="match status" value="1"/>
</dbReference>
<reference evidence="3 4" key="1">
    <citation type="submission" date="2019-09" db="EMBL/GenBank/DDBJ databases">
        <title>A chromosome-level genome assembly of the Chinese tupelo Nyssa sinensis.</title>
        <authorList>
            <person name="Yang X."/>
            <person name="Kang M."/>
            <person name="Yang Y."/>
            <person name="Xiong H."/>
            <person name="Wang M."/>
            <person name="Zhang Z."/>
            <person name="Wang Z."/>
            <person name="Wu H."/>
            <person name="Ma T."/>
            <person name="Liu J."/>
            <person name="Xi Z."/>
        </authorList>
    </citation>
    <scope>NUCLEOTIDE SEQUENCE [LARGE SCALE GENOMIC DNA]</scope>
    <source>
        <strain evidence="3">J267</strain>
        <tissue evidence="3">Leaf</tissue>
    </source>
</reference>
<proteinExistence type="inferred from homology"/>
<dbReference type="Gene3D" id="3.40.50.1820">
    <property type="entry name" value="alpha/beta hydrolase"/>
    <property type="match status" value="1"/>
</dbReference>
<dbReference type="EMBL" id="CM018045">
    <property type="protein sequence ID" value="KAA8528053.1"/>
    <property type="molecule type" value="Genomic_DNA"/>
</dbReference>
<dbReference type="PANTHER" id="PTHR23024">
    <property type="entry name" value="ARYLACETAMIDE DEACETYLASE"/>
    <property type="match status" value="1"/>
</dbReference>
<gene>
    <name evidence="3" type="ORF">F0562_035078</name>
</gene>
<comment type="similarity">
    <text evidence="1">Belongs to the 'GDXG' lipolytic enzyme family.</text>
</comment>
<dbReference type="Proteomes" id="UP000325577">
    <property type="component" value="Linkage Group LG21"/>
</dbReference>
<dbReference type="InterPro" id="IPR029058">
    <property type="entry name" value="AB_hydrolase_fold"/>
</dbReference>
<dbReference type="InterPro" id="IPR013094">
    <property type="entry name" value="AB_hydrolase_3"/>
</dbReference>
<organism evidence="3 4">
    <name type="scientific">Nyssa sinensis</name>
    <dbReference type="NCBI Taxonomy" id="561372"/>
    <lineage>
        <taxon>Eukaryota</taxon>
        <taxon>Viridiplantae</taxon>
        <taxon>Streptophyta</taxon>
        <taxon>Embryophyta</taxon>
        <taxon>Tracheophyta</taxon>
        <taxon>Spermatophyta</taxon>
        <taxon>Magnoliopsida</taxon>
        <taxon>eudicotyledons</taxon>
        <taxon>Gunneridae</taxon>
        <taxon>Pentapetalae</taxon>
        <taxon>asterids</taxon>
        <taxon>Cornales</taxon>
        <taxon>Nyssaceae</taxon>
        <taxon>Nyssa</taxon>
    </lineage>
</organism>
<accession>A0A5J5AAW3</accession>
<dbReference type="InterPro" id="IPR050466">
    <property type="entry name" value="Carboxylest/Gibb_receptor"/>
</dbReference>
<evidence type="ECO:0000313" key="4">
    <source>
        <dbReference type="Proteomes" id="UP000325577"/>
    </source>
</evidence>
<dbReference type="OrthoDB" id="408631at2759"/>
<dbReference type="PANTHER" id="PTHR23024:SF24">
    <property type="entry name" value="ALPHA_BETA HYDROLASE FOLD-3 DOMAIN-CONTAINING PROTEIN"/>
    <property type="match status" value="1"/>
</dbReference>
<keyword evidence="4" id="KW-1185">Reference proteome</keyword>
<evidence type="ECO:0000313" key="3">
    <source>
        <dbReference type="EMBL" id="KAA8528053.1"/>
    </source>
</evidence>
<feature type="domain" description="Alpha/beta hydrolase fold-3" evidence="2">
    <location>
        <begin position="96"/>
        <end position="312"/>
    </location>
</feature>
<dbReference type="AlphaFoldDB" id="A0A5J5AAW3"/>
<dbReference type="Pfam" id="PF07859">
    <property type="entry name" value="Abhydrolase_3"/>
    <property type="match status" value="1"/>
</dbReference>